<keyword evidence="9" id="KW-1185">Reference proteome</keyword>
<feature type="transmembrane region" description="Helical" evidence="6">
    <location>
        <begin position="88"/>
        <end position="106"/>
    </location>
</feature>
<dbReference type="OrthoDB" id="2352272at2"/>
<feature type="transmembrane region" description="Helical" evidence="6">
    <location>
        <begin position="63"/>
        <end position="82"/>
    </location>
</feature>
<feature type="transmembrane region" description="Helical" evidence="6">
    <location>
        <begin position="244"/>
        <end position="261"/>
    </location>
</feature>
<feature type="transmembrane region" description="Helical" evidence="6">
    <location>
        <begin position="29"/>
        <end position="51"/>
    </location>
</feature>
<feature type="transmembrane region" description="Helical" evidence="6">
    <location>
        <begin position="267"/>
        <end position="285"/>
    </location>
</feature>
<feature type="transmembrane region" description="Helical" evidence="6">
    <location>
        <begin position="188"/>
        <end position="207"/>
    </location>
</feature>
<sequence>MANFLFYTFTVLIWGSTWLAIKFQLGTVAPALSIFYRFALAAVMLFLWCLLTKRALRFSRNDHLFMALQGSQLFALNYLFFYLAELSITSGLAAVVFSTILVMNLINGRLFLGTPVELKVLLGGLLGLFGLVLMFWPEVTHFDAGGDALLGLGYCFLATYLASLGNIISARNQQKGLPVVQTNAFGMAYGAALMFLISFVTAAPLSIETSFSYLASLFYLALFGSVIAFGCYLSLVGRIGAGRAAYATLLFPLVALLLSTIWEDYQWTAPAVVGILLILGGNYLAMVKRKPAPVSVELDEVGAES</sequence>
<keyword evidence="4 6" id="KW-1133">Transmembrane helix</keyword>
<name>A0A1M6HDQ6_MALRU</name>
<feature type="transmembrane region" description="Helical" evidence="6">
    <location>
        <begin position="118"/>
        <end position="136"/>
    </location>
</feature>
<gene>
    <name evidence="8" type="ORF">SAMN02745165_01797</name>
</gene>
<comment type="similarity">
    <text evidence="2">Belongs to the EamA transporter family.</text>
</comment>
<evidence type="ECO:0000259" key="7">
    <source>
        <dbReference type="Pfam" id="PF00892"/>
    </source>
</evidence>
<reference evidence="8 9" key="1">
    <citation type="submission" date="2016-11" db="EMBL/GenBank/DDBJ databases">
        <authorList>
            <person name="Jaros S."/>
            <person name="Januszkiewicz K."/>
            <person name="Wedrychowicz H."/>
        </authorList>
    </citation>
    <scope>NUCLEOTIDE SEQUENCE [LARGE SCALE GENOMIC DNA]</scope>
    <source>
        <strain evidence="8 9">DSM 5091</strain>
    </source>
</reference>
<dbReference type="PANTHER" id="PTHR32322:SF2">
    <property type="entry name" value="EAMA DOMAIN-CONTAINING PROTEIN"/>
    <property type="match status" value="1"/>
</dbReference>
<dbReference type="AlphaFoldDB" id="A0A1M6HDQ6"/>
<feature type="transmembrane region" description="Helical" evidence="6">
    <location>
        <begin position="148"/>
        <end position="168"/>
    </location>
</feature>
<evidence type="ECO:0000256" key="1">
    <source>
        <dbReference type="ARBA" id="ARBA00004141"/>
    </source>
</evidence>
<feature type="domain" description="EamA" evidence="7">
    <location>
        <begin position="150"/>
        <end position="285"/>
    </location>
</feature>
<keyword evidence="5 6" id="KW-0472">Membrane</keyword>
<dbReference type="InterPro" id="IPR050638">
    <property type="entry name" value="AA-Vitamin_Transporters"/>
</dbReference>
<dbReference type="GO" id="GO:0016020">
    <property type="term" value="C:membrane"/>
    <property type="evidence" value="ECO:0007669"/>
    <property type="project" value="UniProtKB-SubCell"/>
</dbReference>
<dbReference type="InterPro" id="IPR037185">
    <property type="entry name" value="EmrE-like"/>
</dbReference>
<accession>A0A1M6HDQ6</accession>
<evidence type="ECO:0000256" key="5">
    <source>
        <dbReference type="ARBA" id="ARBA00023136"/>
    </source>
</evidence>
<evidence type="ECO:0000256" key="6">
    <source>
        <dbReference type="SAM" id="Phobius"/>
    </source>
</evidence>
<organism evidence="8 9">
    <name type="scientific">Malonomonas rubra DSM 5091</name>
    <dbReference type="NCBI Taxonomy" id="1122189"/>
    <lineage>
        <taxon>Bacteria</taxon>
        <taxon>Pseudomonadati</taxon>
        <taxon>Thermodesulfobacteriota</taxon>
        <taxon>Desulfuromonadia</taxon>
        <taxon>Desulfuromonadales</taxon>
        <taxon>Geopsychrobacteraceae</taxon>
        <taxon>Malonomonas</taxon>
    </lineage>
</organism>
<evidence type="ECO:0000256" key="2">
    <source>
        <dbReference type="ARBA" id="ARBA00007362"/>
    </source>
</evidence>
<dbReference type="STRING" id="1122189.SAMN02745165_01797"/>
<evidence type="ECO:0000256" key="4">
    <source>
        <dbReference type="ARBA" id="ARBA00022989"/>
    </source>
</evidence>
<evidence type="ECO:0000313" key="8">
    <source>
        <dbReference type="EMBL" id="SHJ20315.1"/>
    </source>
</evidence>
<comment type="subcellular location">
    <subcellularLocation>
        <location evidence="1">Membrane</location>
        <topology evidence="1">Multi-pass membrane protein</topology>
    </subcellularLocation>
</comment>
<dbReference type="PANTHER" id="PTHR32322">
    <property type="entry name" value="INNER MEMBRANE TRANSPORTER"/>
    <property type="match status" value="1"/>
</dbReference>
<dbReference type="SUPFAM" id="SSF103481">
    <property type="entry name" value="Multidrug resistance efflux transporter EmrE"/>
    <property type="match status" value="2"/>
</dbReference>
<evidence type="ECO:0000313" key="9">
    <source>
        <dbReference type="Proteomes" id="UP000184171"/>
    </source>
</evidence>
<proteinExistence type="inferred from homology"/>
<feature type="transmembrane region" description="Helical" evidence="6">
    <location>
        <begin position="213"/>
        <end position="237"/>
    </location>
</feature>
<feature type="domain" description="EamA" evidence="7">
    <location>
        <begin position="9"/>
        <end position="135"/>
    </location>
</feature>
<dbReference type="Pfam" id="PF00892">
    <property type="entry name" value="EamA"/>
    <property type="match status" value="2"/>
</dbReference>
<dbReference type="Proteomes" id="UP000184171">
    <property type="component" value="Unassembled WGS sequence"/>
</dbReference>
<dbReference type="EMBL" id="FQZT01000005">
    <property type="protein sequence ID" value="SHJ20315.1"/>
    <property type="molecule type" value="Genomic_DNA"/>
</dbReference>
<dbReference type="InterPro" id="IPR000620">
    <property type="entry name" value="EamA_dom"/>
</dbReference>
<keyword evidence="3 6" id="KW-0812">Transmembrane</keyword>
<evidence type="ECO:0000256" key="3">
    <source>
        <dbReference type="ARBA" id="ARBA00022692"/>
    </source>
</evidence>
<dbReference type="RefSeq" id="WP_072908033.1">
    <property type="nucleotide sequence ID" value="NZ_FQZT01000005.1"/>
</dbReference>
<protein>
    <submittedName>
        <fullName evidence="8">Threonine/homoserine efflux transporter RhtA</fullName>
    </submittedName>
</protein>